<keyword evidence="2" id="KW-0325">Glycoprotein</keyword>
<evidence type="ECO:0000256" key="1">
    <source>
        <dbReference type="ARBA" id="ARBA00023157"/>
    </source>
</evidence>
<organism evidence="7 8">
    <name type="scientific">Sinanodonta woodiana</name>
    <name type="common">Chinese pond mussel</name>
    <name type="synonym">Anodonta woodiana</name>
    <dbReference type="NCBI Taxonomy" id="1069815"/>
    <lineage>
        <taxon>Eukaryota</taxon>
        <taxon>Metazoa</taxon>
        <taxon>Spiralia</taxon>
        <taxon>Lophotrochozoa</taxon>
        <taxon>Mollusca</taxon>
        <taxon>Bivalvia</taxon>
        <taxon>Autobranchia</taxon>
        <taxon>Heteroconchia</taxon>
        <taxon>Palaeoheterodonta</taxon>
        <taxon>Unionida</taxon>
        <taxon>Unionoidea</taxon>
        <taxon>Unionidae</taxon>
        <taxon>Unioninae</taxon>
        <taxon>Sinanodonta</taxon>
    </lineage>
</organism>
<evidence type="ECO:0000256" key="3">
    <source>
        <dbReference type="ARBA" id="ARBA00023319"/>
    </source>
</evidence>
<feature type="transmembrane region" description="Helical" evidence="4">
    <location>
        <begin position="269"/>
        <end position="291"/>
    </location>
</feature>
<dbReference type="PROSITE" id="PS50835">
    <property type="entry name" value="IG_LIKE"/>
    <property type="match status" value="1"/>
</dbReference>
<dbReference type="InterPro" id="IPR007110">
    <property type="entry name" value="Ig-like_dom"/>
</dbReference>
<dbReference type="SUPFAM" id="SSF48726">
    <property type="entry name" value="Immunoglobulin"/>
    <property type="match status" value="1"/>
</dbReference>
<evidence type="ECO:0000256" key="5">
    <source>
        <dbReference type="SAM" id="SignalP"/>
    </source>
</evidence>
<reference evidence="7 8" key="1">
    <citation type="submission" date="2024-11" db="EMBL/GenBank/DDBJ databases">
        <title>Chromosome-level genome assembly of the freshwater bivalve Anodonta woodiana.</title>
        <authorList>
            <person name="Chen X."/>
        </authorList>
    </citation>
    <scope>NUCLEOTIDE SEQUENCE [LARGE SCALE GENOMIC DNA]</scope>
    <source>
        <strain evidence="7">MN2024</strain>
        <tissue evidence="7">Gills</tissue>
    </source>
</reference>
<dbReference type="InterPro" id="IPR003599">
    <property type="entry name" value="Ig_sub"/>
</dbReference>
<keyword evidence="3" id="KW-0393">Immunoglobulin domain</keyword>
<keyword evidence="4" id="KW-1133">Transmembrane helix</keyword>
<dbReference type="InterPro" id="IPR013783">
    <property type="entry name" value="Ig-like_fold"/>
</dbReference>
<name>A0ABD3UFY2_SINWO</name>
<dbReference type="InterPro" id="IPR036179">
    <property type="entry name" value="Ig-like_dom_sf"/>
</dbReference>
<evidence type="ECO:0000256" key="4">
    <source>
        <dbReference type="SAM" id="Phobius"/>
    </source>
</evidence>
<evidence type="ECO:0000259" key="6">
    <source>
        <dbReference type="PROSITE" id="PS50835"/>
    </source>
</evidence>
<dbReference type="Proteomes" id="UP001634394">
    <property type="component" value="Unassembled WGS sequence"/>
</dbReference>
<gene>
    <name evidence="7" type="ORF">ACJMK2_019260</name>
</gene>
<protein>
    <recommendedName>
        <fullName evidence="6">Ig-like domain-containing protein</fullName>
    </recommendedName>
</protein>
<keyword evidence="4" id="KW-0812">Transmembrane</keyword>
<evidence type="ECO:0000313" key="7">
    <source>
        <dbReference type="EMBL" id="KAL3848402.1"/>
    </source>
</evidence>
<dbReference type="PROSITE" id="PS51257">
    <property type="entry name" value="PROKAR_LIPOPROTEIN"/>
    <property type="match status" value="1"/>
</dbReference>
<feature type="signal peptide" evidence="5">
    <location>
        <begin position="1"/>
        <end position="21"/>
    </location>
</feature>
<dbReference type="SMART" id="SM00409">
    <property type="entry name" value="IG"/>
    <property type="match status" value="2"/>
</dbReference>
<keyword evidence="1" id="KW-1015">Disulfide bond</keyword>
<comment type="caution">
    <text evidence="7">The sequence shown here is derived from an EMBL/GenBank/DDBJ whole genome shotgun (WGS) entry which is preliminary data.</text>
</comment>
<sequence length="365" mass="41333">MDYRARAFPILAILIITGCQSRLCPSIRSKTDDEKMFIPDVLRMEYVRIGHYVALECCSANYDNITWYRWNQSAGTWMDYLPCNAFAQCSEDKPDIIEDGQVLEIKAADVSDATSYKCIVKDSNDFRQQQFKVNVVACDEIARGPFAIYPNPEDQYIRSFGVDVKFPCLGYFGCSDGDADLVEWLIGDENSENWIEASSIKDNRYNVTFFTRSGGSIIGANLSISNVIETDLRRNFRCVLASTQVIEGQTNIDVKIHMINSTNKDGRTVLITLFALSAIFIAPMLIIALLLKCCNRRKEKGQKFNLPYCSSFVYHGIAMPFVPDRKSERTGHRYIFNKNLTSTEKAQMEELHPLSKEEAKSGSPV</sequence>
<dbReference type="AlphaFoldDB" id="A0ABD3UFY2"/>
<dbReference type="PANTHER" id="PTHR11890:SF18">
    <property type="entry name" value="LYMPHOCYTE ACTIVATION GENE 3 PROTEIN"/>
    <property type="match status" value="1"/>
</dbReference>
<dbReference type="PANTHER" id="PTHR11890">
    <property type="entry name" value="INTERLEUKIN-1 RECEPTOR FAMILY MEMBER"/>
    <property type="match status" value="1"/>
</dbReference>
<keyword evidence="8" id="KW-1185">Reference proteome</keyword>
<keyword evidence="5" id="KW-0732">Signal</keyword>
<evidence type="ECO:0000313" key="8">
    <source>
        <dbReference type="Proteomes" id="UP001634394"/>
    </source>
</evidence>
<accession>A0ABD3UFY2</accession>
<dbReference type="EMBL" id="JBJQND010000016">
    <property type="protein sequence ID" value="KAL3848402.1"/>
    <property type="molecule type" value="Genomic_DNA"/>
</dbReference>
<feature type="domain" description="Ig-like" evidence="6">
    <location>
        <begin position="39"/>
        <end position="134"/>
    </location>
</feature>
<feature type="chain" id="PRO_5044778452" description="Ig-like domain-containing protein" evidence="5">
    <location>
        <begin position="22"/>
        <end position="365"/>
    </location>
</feature>
<keyword evidence="4" id="KW-0472">Membrane</keyword>
<proteinExistence type="predicted"/>
<dbReference type="Gene3D" id="2.60.40.10">
    <property type="entry name" value="Immunoglobulins"/>
    <property type="match status" value="2"/>
</dbReference>
<evidence type="ECO:0000256" key="2">
    <source>
        <dbReference type="ARBA" id="ARBA00023180"/>
    </source>
</evidence>
<dbReference type="InterPro" id="IPR015621">
    <property type="entry name" value="IL-1_rcpt_fam"/>
</dbReference>